<keyword evidence="2" id="KW-0378">Hydrolase</keyword>
<evidence type="ECO:0000313" key="2">
    <source>
        <dbReference type="EMBL" id="STP28858.1"/>
    </source>
</evidence>
<dbReference type="GO" id="GO:0016020">
    <property type="term" value="C:membrane"/>
    <property type="evidence" value="ECO:0007669"/>
    <property type="project" value="InterPro"/>
</dbReference>
<feature type="domain" description="Peptidase C39" evidence="1">
    <location>
        <begin position="3"/>
        <end position="104"/>
    </location>
</feature>
<dbReference type="EMBL" id="UGIF01000002">
    <property type="protein sequence ID" value="STP28858.1"/>
    <property type="molecule type" value="Genomic_DNA"/>
</dbReference>
<proteinExistence type="predicted"/>
<dbReference type="Proteomes" id="UP000254070">
    <property type="component" value="Unassembled WGS sequence"/>
</dbReference>
<dbReference type="GO" id="GO:0005524">
    <property type="term" value="F:ATP binding"/>
    <property type="evidence" value="ECO:0007669"/>
    <property type="project" value="UniProtKB-KW"/>
</dbReference>
<dbReference type="EC" id="3.4.22.-" evidence="2"/>
<dbReference type="InterPro" id="IPR005074">
    <property type="entry name" value="Peptidase_C39"/>
</dbReference>
<sequence>MKKYKSVKQNDLKDCGAACILTVLKQYKSDLSISSIRETIGTSNTGTNLLGIVRGLEEYNFEAKAIKADIEIFEDVSLPYPAIAYILKDGMLLHFVVIHKVYKN</sequence>
<name>A0A377KI46_9ENTE</name>
<dbReference type="GO" id="GO:0006508">
    <property type="term" value="P:proteolysis"/>
    <property type="evidence" value="ECO:0007669"/>
    <property type="project" value="InterPro"/>
</dbReference>
<keyword evidence="2" id="KW-0547">Nucleotide-binding</keyword>
<evidence type="ECO:0000313" key="3">
    <source>
        <dbReference type="Proteomes" id="UP000254070"/>
    </source>
</evidence>
<dbReference type="GO" id="GO:0008233">
    <property type="term" value="F:peptidase activity"/>
    <property type="evidence" value="ECO:0007669"/>
    <property type="project" value="InterPro"/>
</dbReference>
<protein>
    <submittedName>
        <fullName evidence="2">ABC transporter, ATP-binding protein/permease</fullName>
        <ecNumber evidence="2">3.4.22.-</ecNumber>
    </submittedName>
</protein>
<dbReference type="AlphaFoldDB" id="A0A377KI46"/>
<dbReference type="RefSeq" id="WP_220271433.1">
    <property type="nucleotide sequence ID" value="NZ_UGIF01000002.1"/>
</dbReference>
<organism evidence="2 3">
    <name type="scientific">Enterococcus durans</name>
    <dbReference type="NCBI Taxonomy" id="53345"/>
    <lineage>
        <taxon>Bacteria</taxon>
        <taxon>Bacillati</taxon>
        <taxon>Bacillota</taxon>
        <taxon>Bacilli</taxon>
        <taxon>Lactobacillales</taxon>
        <taxon>Enterococcaceae</taxon>
        <taxon>Enterococcus</taxon>
    </lineage>
</organism>
<evidence type="ECO:0000259" key="1">
    <source>
        <dbReference type="Pfam" id="PF03412"/>
    </source>
</evidence>
<gene>
    <name evidence="2" type="primary">lagD_2</name>
    <name evidence="2" type="ORF">NCTC8129_01042</name>
</gene>
<accession>A0A377KI46</accession>
<reference evidence="2 3" key="1">
    <citation type="submission" date="2018-06" db="EMBL/GenBank/DDBJ databases">
        <authorList>
            <consortium name="Pathogen Informatics"/>
            <person name="Doyle S."/>
        </authorList>
    </citation>
    <scope>NUCLEOTIDE SEQUENCE [LARGE SCALE GENOMIC DNA]</scope>
    <source>
        <strain evidence="2 3">NCTC8129</strain>
    </source>
</reference>
<keyword evidence="2" id="KW-0067">ATP-binding</keyword>
<dbReference type="Gene3D" id="3.90.70.10">
    <property type="entry name" value="Cysteine proteinases"/>
    <property type="match status" value="1"/>
</dbReference>
<dbReference type="Pfam" id="PF03412">
    <property type="entry name" value="Peptidase_C39"/>
    <property type="match status" value="1"/>
</dbReference>